<name>A0AAW1SJG3_9CHLO</name>
<evidence type="ECO:0000313" key="3">
    <source>
        <dbReference type="Proteomes" id="UP001445335"/>
    </source>
</evidence>
<dbReference type="Proteomes" id="UP001445335">
    <property type="component" value="Unassembled WGS sequence"/>
</dbReference>
<feature type="region of interest" description="Disordered" evidence="1">
    <location>
        <begin position="131"/>
        <end position="160"/>
    </location>
</feature>
<comment type="caution">
    <text evidence="2">The sequence shown here is derived from an EMBL/GenBank/DDBJ whole genome shotgun (WGS) entry which is preliminary data.</text>
</comment>
<reference evidence="2 3" key="1">
    <citation type="journal article" date="2024" name="Nat. Commun.">
        <title>Phylogenomics reveals the evolutionary origins of lichenization in chlorophyte algae.</title>
        <authorList>
            <person name="Puginier C."/>
            <person name="Libourel C."/>
            <person name="Otte J."/>
            <person name="Skaloud P."/>
            <person name="Haon M."/>
            <person name="Grisel S."/>
            <person name="Petersen M."/>
            <person name="Berrin J.G."/>
            <person name="Delaux P.M."/>
            <person name="Dal Grande F."/>
            <person name="Keller J."/>
        </authorList>
    </citation>
    <scope>NUCLEOTIDE SEQUENCE [LARGE SCALE GENOMIC DNA]</scope>
    <source>
        <strain evidence="2 3">SAG 245.80</strain>
    </source>
</reference>
<dbReference type="Pfam" id="PF24904">
    <property type="entry name" value="RVE6"/>
    <property type="match status" value="1"/>
</dbReference>
<feature type="compositionally biased region" description="Low complexity" evidence="1">
    <location>
        <begin position="131"/>
        <end position="145"/>
    </location>
</feature>
<sequence length="241" mass="25209">MQGAEHYPGHEVESSDSRKVFAAAHEAASPSTGESGSRVPSRSTAPLASHALPREEDMLSPADVHADMQLDDLMTSICTADTFGDHLISFPDLGQDLQNECQGEHGASSLVNISADASFAALAQRAVPATSATASDAAPAHSTPALSASGRSRTTLGARSHATAQAAPDFATIYAFLGSLFDPTCSRVDHADVLAQMAPIDRETTGLLMRNIIANLACPPALTEHLRVLRQAPQAPAQRPH</sequence>
<dbReference type="EMBL" id="JALJOU010000001">
    <property type="protein sequence ID" value="KAK9846276.1"/>
    <property type="molecule type" value="Genomic_DNA"/>
</dbReference>
<protein>
    <submittedName>
        <fullName evidence="2">Uncharacterized protein</fullName>
    </submittedName>
</protein>
<evidence type="ECO:0000313" key="2">
    <source>
        <dbReference type="EMBL" id="KAK9846276.1"/>
    </source>
</evidence>
<gene>
    <name evidence="2" type="ORF">WJX81_000748</name>
</gene>
<dbReference type="AlphaFoldDB" id="A0AAW1SJG3"/>
<feature type="region of interest" description="Disordered" evidence="1">
    <location>
        <begin position="1"/>
        <end position="56"/>
    </location>
</feature>
<feature type="compositionally biased region" description="Polar residues" evidence="1">
    <location>
        <begin position="29"/>
        <end position="46"/>
    </location>
</feature>
<keyword evidence="3" id="KW-1185">Reference proteome</keyword>
<organism evidence="2 3">
    <name type="scientific">Elliptochloris bilobata</name>
    <dbReference type="NCBI Taxonomy" id="381761"/>
    <lineage>
        <taxon>Eukaryota</taxon>
        <taxon>Viridiplantae</taxon>
        <taxon>Chlorophyta</taxon>
        <taxon>core chlorophytes</taxon>
        <taxon>Trebouxiophyceae</taxon>
        <taxon>Trebouxiophyceae incertae sedis</taxon>
        <taxon>Elliptochloris clade</taxon>
        <taxon>Elliptochloris</taxon>
    </lineage>
</organism>
<feature type="compositionally biased region" description="Basic and acidic residues" evidence="1">
    <location>
        <begin position="7"/>
        <end position="19"/>
    </location>
</feature>
<accession>A0AAW1SJG3</accession>
<proteinExistence type="predicted"/>
<evidence type="ECO:0000256" key="1">
    <source>
        <dbReference type="SAM" id="MobiDB-lite"/>
    </source>
</evidence>